<proteinExistence type="predicted"/>
<dbReference type="AlphaFoldDB" id="A0A0F9FC19"/>
<name>A0A0F9FC19_9ZZZZ</name>
<accession>A0A0F9FC19</accession>
<gene>
    <name evidence="1" type="ORF">LCGC14_2049190</name>
</gene>
<comment type="caution">
    <text evidence="1">The sequence shown here is derived from an EMBL/GenBank/DDBJ whole genome shotgun (WGS) entry which is preliminary data.</text>
</comment>
<evidence type="ECO:0000313" key="1">
    <source>
        <dbReference type="EMBL" id="KKL76006.1"/>
    </source>
</evidence>
<dbReference type="EMBL" id="LAZR01024186">
    <property type="protein sequence ID" value="KKL76006.1"/>
    <property type="molecule type" value="Genomic_DNA"/>
</dbReference>
<sequence length="38" mass="4464">MVECIDCEFINLCTIEVCFYDKDEYEEEVELALDGVLQ</sequence>
<organism evidence="1">
    <name type="scientific">marine sediment metagenome</name>
    <dbReference type="NCBI Taxonomy" id="412755"/>
    <lineage>
        <taxon>unclassified sequences</taxon>
        <taxon>metagenomes</taxon>
        <taxon>ecological metagenomes</taxon>
    </lineage>
</organism>
<protein>
    <submittedName>
        <fullName evidence="1">Uncharacterized protein</fullName>
    </submittedName>
</protein>
<reference evidence="1" key="1">
    <citation type="journal article" date="2015" name="Nature">
        <title>Complex archaea that bridge the gap between prokaryotes and eukaryotes.</title>
        <authorList>
            <person name="Spang A."/>
            <person name="Saw J.H."/>
            <person name="Jorgensen S.L."/>
            <person name="Zaremba-Niedzwiedzka K."/>
            <person name="Martijn J."/>
            <person name="Lind A.E."/>
            <person name="van Eijk R."/>
            <person name="Schleper C."/>
            <person name="Guy L."/>
            <person name="Ettema T.J."/>
        </authorList>
    </citation>
    <scope>NUCLEOTIDE SEQUENCE</scope>
</reference>